<evidence type="ECO:0000256" key="4">
    <source>
        <dbReference type="ARBA" id="ARBA00023163"/>
    </source>
</evidence>
<feature type="compositionally biased region" description="Pro residues" evidence="6">
    <location>
        <begin position="267"/>
        <end position="278"/>
    </location>
</feature>
<evidence type="ECO:0000256" key="6">
    <source>
        <dbReference type="SAM" id="MobiDB-lite"/>
    </source>
</evidence>
<comment type="similarity">
    <text evidence="2">Belongs to the TAF12 family.</text>
</comment>
<dbReference type="PANTHER" id="PTHR12264">
    <property type="entry name" value="TRANSCRIPTION INITIATION FACTOR TFIID SUBUNIT 12"/>
    <property type="match status" value="1"/>
</dbReference>
<keyword evidence="4" id="KW-0804">Transcription</keyword>
<proteinExistence type="inferred from homology"/>
<dbReference type="GO" id="GO:0005669">
    <property type="term" value="C:transcription factor TFIID complex"/>
    <property type="evidence" value="ECO:0007669"/>
    <property type="project" value="InterPro"/>
</dbReference>
<evidence type="ECO:0000256" key="3">
    <source>
        <dbReference type="ARBA" id="ARBA00023015"/>
    </source>
</evidence>
<dbReference type="GO" id="GO:0051123">
    <property type="term" value="P:RNA polymerase II preinitiation complex assembly"/>
    <property type="evidence" value="ECO:0007669"/>
    <property type="project" value="TreeGrafter"/>
</dbReference>
<dbReference type="SUPFAM" id="SSF47113">
    <property type="entry name" value="Histone-fold"/>
    <property type="match status" value="1"/>
</dbReference>
<evidence type="ECO:0000256" key="5">
    <source>
        <dbReference type="ARBA" id="ARBA00023242"/>
    </source>
</evidence>
<feature type="compositionally biased region" description="Low complexity" evidence="6">
    <location>
        <begin position="103"/>
        <end position="121"/>
    </location>
</feature>
<reference evidence="8" key="1">
    <citation type="submission" date="2022-08" db="EMBL/GenBank/DDBJ databases">
        <authorList>
            <person name="Marques A."/>
        </authorList>
    </citation>
    <scope>NUCLEOTIDE SEQUENCE</scope>
    <source>
        <strain evidence="8">RhyPub2mFocal</strain>
        <tissue evidence="8">Leaves</tissue>
    </source>
</reference>
<feature type="compositionally biased region" description="Low complexity" evidence="6">
    <location>
        <begin position="170"/>
        <end position="181"/>
    </location>
</feature>
<dbReference type="CDD" id="cd07981">
    <property type="entry name" value="HFD_TAF12"/>
    <property type="match status" value="1"/>
</dbReference>
<keyword evidence="5" id="KW-0539">Nucleus</keyword>
<feature type="compositionally biased region" description="Polar residues" evidence="6">
    <location>
        <begin position="150"/>
        <end position="161"/>
    </location>
</feature>
<evidence type="ECO:0000313" key="9">
    <source>
        <dbReference type="Proteomes" id="UP001140206"/>
    </source>
</evidence>
<feature type="region of interest" description="Disordered" evidence="6">
    <location>
        <begin position="459"/>
        <end position="478"/>
    </location>
</feature>
<dbReference type="GO" id="GO:0046982">
    <property type="term" value="F:protein heterodimerization activity"/>
    <property type="evidence" value="ECO:0007669"/>
    <property type="project" value="InterPro"/>
</dbReference>
<dbReference type="InterPro" id="IPR003228">
    <property type="entry name" value="TFIID_TAF12_dom"/>
</dbReference>
<sequence length="478" mass="50353">MKRTAWSSPFYGCRGFGFVITLLNKEGRRIEVEGSAWTEEGKQSSNGGMESKPSEAGKPSAPSSEGTSGGGVGGPVGPPSTSQAATTAASSSPFPRIPPIPPSSSSSSSSTIATATAQSRSGLALGVPAHHSTRPHQAFTTFGPTPPPSVQHQHQFLSSMNRGPDPSPSPSSASQARSTSPGIQNIGMFGSLNAGQLRASGPSASQPQRPGQSAVRSTPPSSSNPAFNQQQRMASQGLSRPPSSMPSPSGSTTPSLSQQMQMHGPSSLPPPYRPPQQRPPQTLQQTRPVYHGPIQHLPQTPQHTTFPPQPQTTPFLPQASRVPASGGIFTPGGDTGSTNLDVPGSGDKIITKKTIKDLFSQVDPSEKLEAEVEDALVEIAEDFVESLTTFACSLAKHRKSATLETKDILLHAERNWNITPPGFSGEELKLYRKQNVSDIHRERLQLIKKTMGDPRTHAAKAAAAAAALTSPAPQQHRP</sequence>
<keyword evidence="9" id="KW-1185">Reference proteome</keyword>
<dbReference type="GO" id="GO:0003677">
    <property type="term" value="F:DNA binding"/>
    <property type="evidence" value="ECO:0007669"/>
    <property type="project" value="TreeGrafter"/>
</dbReference>
<evidence type="ECO:0000256" key="2">
    <source>
        <dbReference type="ARBA" id="ARBA00007530"/>
    </source>
</evidence>
<dbReference type="PANTHER" id="PTHR12264:SF21">
    <property type="entry name" value="TRANSCRIPTION INITIATION FACTOR TFIID SUBUNIT 12"/>
    <property type="match status" value="1"/>
</dbReference>
<dbReference type="GO" id="GO:0017025">
    <property type="term" value="F:TBP-class protein binding"/>
    <property type="evidence" value="ECO:0007669"/>
    <property type="project" value="TreeGrafter"/>
</dbReference>
<feature type="compositionally biased region" description="Low complexity" evidence="6">
    <location>
        <begin position="279"/>
        <end position="288"/>
    </location>
</feature>
<evidence type="ECO:0000256" key="1">
    <source>
        <dbReference type="ARBA" id="ARBA00004123"/>
    </source>
</evidence>
<name>A0AAV8H8A0_9POAL</name>
<feature type="domain" description="Transcription initiation factor TFIID subunit 12" evidence="7">
    <location>
        <begin position="351"/>
        <end position="418"/>
    </location>
</feature>
<organism evidence="8 9">
    <name type="scientific">Rhynchospora pubera</name>
    <dbReference type="NCBI Taxonomy" id="906938"/>
    <lineage>
        <taxon>Eukaryota</taxon>
        <taxon>Viridiplantae</taxon>
        <taxon>Streptophyta</taxon>
        <taxon>Embryophyta</taxon>
        <taxon>Tracheophyta</taxon>
        <taxon>Spermatophyta</taxon>
        <taxon>Magnoliopsida</taxon>
        <taxon>Liliopsida</taxon>
        <taxon>Poales</taxon>
        <taxon>Cyperaceae</taxon>
        <taxon>Cyperoideae</taxon>
        <taxon>Rhynchosporeae</taxon>
        <taxon>Rhynchospora</taxon>
    </lineage>
</organism>
<comment type="caution">
    <text evidence="8">The sequence shown here is derived from an EMBL/GenBank/DDBJ whole genome shotgun (WGS) entry which is preliminary data.</text>
</comment>
<dbReference type="GO" id="GO:0000124">
    <property type="term" value="C:SAGA complex"/>
    <property type="evidence" value="ECO:0007669"/>
    <property type="project" value="InterPro"/>
</dbReference>
<dbReference type="AlphaFoldDB" id="A0AAV8H8A0"/>
<feature type="compositionally biased region" description="Low complexity" evidence="6">
    <location>
        <begin position="237"/>
        <end position="257"/>
    </location>
</feature>
<dbReference type="EMBL" id="JAMFTS010000001">
    <property type="protein sequence ID" value="KAJ4810992.1"/>
    <property type="molecule type" value="Genomic_DNA"/>
</dbReference>
<protein>
    <submittedName>
        <fullName evidence="8">Transcription initiation factor TFIID subunit 12</fullName>
    </submittedName>
</protein>
<feature type="region of interest" description="Disordered" evidence="6">
    <location>
        <begin position="33"/>
        <end position="344"/>
    </location>
</feature>
<accession>A0AAV8H8A0</accession>
<comment type="subcellular location">
    <subcellularLocation>
        <location evidence="1">Nucleus</location>
    </subcellularLocation>
</comment>
<feature type="compositionally biased region" description="Polar residues" evidence="6">
    <location>
        <begin position="202"/>
        <end position="236"/>
    </location>
</feature>
<feature type="compositionally biased region" description="Low complexity" evidence="6">
    <location>
        <begin position="295"/>
        <end position="318"/>
    </location>
</feature>
<dbReference type="Gene3D" id="1.10.20.10">
    <property type="entry name" value="Histone, subunit A"/>
    <property type="match status" value="1"/>
</dbReference>
<dbReference type="Pfam" id="PF03847">
    <property type="entry name" value="TFIID_20kDa"/>
    <property type="match status" value="1"/>
</dbReference>
<keyword evidence="3" id="KW-0805">Transcription regulation</keyword>
<dbReference type="InterPro" id="IPR037794">
    <property type="entry name" value="TAF12"/>
</dbReference>
<dbReference type="InterPro" id="IPR009072">
    <property type="entry name" value="Histone-fold"/>
</dbReference>
<evidence type="ECO:0000313" key="8">
    <source>
        <dbReference type="EMBL" id="KAJ4810992.1"/>
    </source>
</evidence>
<dbReference type="FunFam" id="1.10.20.10:FF:000011">
    <property type="entry name" value="Transcription initiation factor TFIID subunit 12"/>
    <property type="match status" value="1"/>
</dbReference>
<evidence type="ECO:0000259" key="7">
    <source>
        <dbReference type="Pfam" id="PF03847"/>
    </source>
</evidence>
<feature type="compositionally biased region" description="Low complexity" evidence="6">
    <location>
        <begin position="79"/>
        <end position="94"/>
    </location>
</feature>
<gene>
    <name evidence="8" type="ORF">LUZ62_023558</name>
</gene>
<dbReference type="Proteomes" id="UP001140206">
    <property type="component" value="Chromosome 1"/>
</dbReference>